<feature type="domain" description="JmjC" evidence="4">
    <location>
        <begin position="391"/>
        <end position="563"/>
    </location>
</feature>
<feature type="compositionally biased region" description="Basic and acidic residues" evidence="3">
    <location>
        <begin position="949"/>
        <end position="958"/>
    </location>
</feature>
<dbReference type="Pfam" id="PF02551">
    <property type="entry name" value="Acyl_CoA_thio"/>
    <property type="match status" value="1"/>
</dbReference>
<dbReference type="Gene3D" id="2.60.120.650">
    <property type="entry name" value="Cupin"/>
    <property type="match status" value="1"/>
</dbReference>
<dbReference type="InterPro" id="IPR042171">
    <property type="entry name" value="Acyl-CoA_hotdog"/>
</dbReference>
<name>A0AAF0J5R9_9BASI</name>
<gene>
    <name evidence="5" type="ORF">MNAN1_000254</name>
</gene>
<dbReference type="GO" id="GO:0006637">
    <property type="term" value="P:acyl-CoA metabolic process"/>
    <property type="evidence" value="ECO:0007669"/>
    <property type="project" value="InterPro"/>
</dbReference>
<dbReference type="Gene3D" id="2.40.160.210">
    <property type="entry name" value="Acyl-CoA thioesterase, double hotdog domain"/>
    <property type="match status" value="1"/>
</dbReference>
<keyword evidence="2" id="KW-0378">Hydrolase</keyword>
<comment type="similarity">
    <text evidence="1">Belongs to the C/M/P thioester hydrolase family.</text>
</comment>
<dbReference type="EMBL" id="CP119892">
    <property type="protein sequence ID" value="WFD25285.1"/>
    <property type="molecule type" value="Genomic_DNA"/>
</dbReference>
<dbReference type="GO" id="GO:0009062">
    <property type="term" value="P:fatty acid catabolic process"/>
    <property type="evidence" value="ECO:0007669"/>
    <property type="project" value="TreeGrafter"/>
</dbReference>
<feature type="region of interest" description="Disordered" evidence="3">
    <location>
        <begin position="735"/>
        <end position="1093"/>
    </location>
</feature>
<feature type="compositionally biased region" description="Low complexity" evidence="3">
    <location>
        <begin position="855"/>
        <end position="871"/>
    </location>
</feature>
<feature type="compositionally biased region" description="Low complexity" evidence="3">
    <location>
        <begin position="1066"/>
        <end position="1084"/>
    </location>
</feature>
<dbReference type="GO" id="GO:0047617">
    <property type="term" value="F:fatty acyl-CoA hydrolase activity"/>
    <property type="evidence" value="ECO:0007669"/>
    <property type="project" value="InterPro"/>
</dbReference>
<reference evidence="5" key="1">
    <citation type="submission" date="2023-03" db="EMBL/GenBank/DDBJ databases">
        <title>Mating type loci evolution in Malassezia.</title>
        <authorList>
            <person name="Coelho M.A."/>
        </authorList>
    </citation>
    <scope>NUCLEOTIDE SEQUENCE</scope>
    <source>
        <strain evidence="5">CBS 9557</strain>
    </source>
</reference>
<evidence type="ECO:0000313" key="5">
    <source>
        <dbReference type="EMBL" id="WFD25285.1"/>
    </source>
</evidence>
<dbReference type="InterPro" id="IPR049449">
    <property type="entry name" value="TesB_ACOT8-like_N"/>
</dbReference>
<dbReference type="InterPro" id="IPR029069">
    <property type="entry name" value="HotDog_dom_sf"/>
</dbReference>
<evidence type="ECO:0000256" key="3">
    <source>
        <dbReference type="SAM" id="MobiDB-lite"/>
    </source>
</evidence>
<dbReference type="AlphaFoldDB" id="A0AAF0J5R9"/>
<evidence type="ECO:0000259" key="4">
    <source>
        <dbReference type="PROSITE" id="PS51184"/>
    </source>
</evidence>
<dbReference type="Proteomes" id="UP001213623">
    <property type="component" value="Chromosome 1"/>
</dbReference>
<dbReference type="CDD" id="cd03444">
    <property type="entry name" value="Thioesterase_II_repeat1"/>
    <property type="match status" value="1"/>
</dbReference>
<sequence length="1166" mass="128468">MSTAQWDERLSQLIDVRQVAYCEFQSVSETHWKPVLNRSVFGGILIAQSMEAASKTVDDGMELHEIHVRTAFSQQGKFLQGADEKQPIYYYVKKVRDGRSYSTRCVDAMQGNILVFMATVSFQKSEPEQPQFFAPPPKMGRHGTFQLMKEMPDGHRNIPTEVLIPEISPPGSERYRHVLENSSDMGPIYQAMAQWTHDQEKVLPVEFRPAVPTIFGKDGRVQFGTTLAYWLRARGTSPGSVNRQRAILGFHIDQFMLGNIQANIHKRNATMMASLDHTMWFHNDFNMSEWVLMVDGVLVAIVTQYLIPNLAVVLPAKMTETWPARARYGVNGRVQWDVLGKDYGEHQVPVIVGDEERKDMKLKDALLLIKTETRPVYIKDWHLVRTATNASQPHSQRLPYETPALFSDDWMNNVTPVVPCSSSFSYRPDGWVSSTHDALKADDFRFCYAGTAGSYTPLHRDDTSYSWSTNIAGRKRWRMVAPEDASLLRQFPERHTSELASTFDEMEKLYAQEELGSFQEGKRGWPGWHQVRNRMYVVIQELNHNWCNSVNLTSMYLSMEEEIDDVTDALSDVRALLQGKQGWESEFTALVQQVVQQDAGWAWDGFWRMVLHNLQHPSCDGWYEQQFLYSELLVRLEEESEFRPLHVYLTEASAPSNVSPEDIATTMRVMTQLQSALQVAATNDQTIQIIQTVLASSLPHVNAAGLEAILSAMQAQAAADAATATQAQERLDTHTAPPTVTSDTHCAHDTPTAAPSVPSEPSTDTPAFSSTPPTSADMQPPSSDEPAAHTSTPDAEVPIKKGARQHKEMADKVSKQDAVPDEPALAPKPEATPLETSEAPETSTDKPSSLPAPEPKAAAKPKPAPWAKMPAQSSASSTPSLRDILEAEQRERSAQDVKIRAANSAALARAMAQMQISSAPAATPRPEGAAWSVPKAAPAKSLSQIQQEESARTAKEKASQAVRPSAYSSSAARAPAETGWVKVVSHGKTAPTSSKSGSAAKPASVSAPVPTRPPALSSVPFSSHIPAPAPAPAPAPVAQDEDGWVTKKSKHQVRRDALSQMNDAIPRPTGTAAGVATARRTTGPSNTPLPPSPEFLKYCRTQLKGLRVNVDDFIEMLLSFPLNPSPDVNDIIAEAVYANSSTLNGRQFASDFLARRKADAYRAVTL</sequence>
<dbReference type="InterPro" id="IPR003347">
    <property type="entry name" value="JmjC_dom"/>
</dbReference>
<feature type="compositionally biased region" description="Basic and acidic residues" evidence="3">
    <location>
        <begin position="883"/>
        <end position="899"/>
    </location>
</feature>
<dbReference type="InterPro" id="IPR003703">
    <property type="entry name" value="Acyl_CoA_thio"/>
</dbReference>
<feature type="compositionally biased region" description="Basic and acidic residues" evidence="3">
    <location>
        <begin position="805"/>
        <end position="815"/>
    </location>
</feature>
<evidence type="ECO:0000313" key="6">
    <source>
        <dbReference type="Proteomes" id="UP001213623"/>
    </source>
</evidence>
<feature type="compositionally biased region" description="Low complexity" evidence="3">
    <location>
        <begin position="987"/>
        <end position="1009"/>
    </location>
</feature>
<protein>
    <recommendedName>
        <fullName evidence="4">JmjC domain-containing protein</fullName>
    </recommendedName>
</protein>
<feature type="compositionally biased region" description="Polar residues" evidence="3">
    <location>
        <begin position="759"/>
        <end position="782"/>
    </location>
</feature>
<feature type="compositionally biased region" description="Low complexity" evidence="3">
    <location>
        <begin position="961"/>
        <end position="976"/>
    </location>
</feature>
<keyword evidence="6" id="KW-1185">Reference proteome</keyword>
<dbReference type="SUPFAM" id="SSF54637">
    <property type="entry name" value="Thioesterase/thiol ester dehydrase-isomerase"/>
    <property type="match status" value="2"/>
</dbReference>
<dbReference type="InterPro" id="IPR025652">
    <property type="entry name" value="TesB_C"/>
</dbReference>
<feature type="compositionally biased region" description="Low complexity" evidence="3">
    <location>
        <begin position="901"/>
        <end position="912"/>
    </location>
</feature>
<dbReference type="CDD" id="cd03445">
    <property type="entry name" value="Thioesterase_II_repeat2"/>
    <property type="match status" value="1"/>
</dbReference>
<dbReference type="Pfam" id="PF13622">
    <property type="entry name" value="4HBT_3"/>
    <property type="match status" value="1"/>
</dbReference>
<dbReference type="GO" id="GO:0005782">
    <property type="term" value="C:peroxisomal matrix"/>
    <property type="evidence" value="ECO:0007669"/>
    <property type="project" value="TreeGrafter"/>
</dbReference>
<organism evidence="5 6">
    <name type="scientific">Malassezia nana</name>
    <dbReference type="NCBI Taxonomy" id="180528"/>
    <lineage>
        <taxon>Eukaryota</taxon>
        <taxon>Fungi</taxon>
        <taxon>Dikarya</taxon>
        <taxon>Basidiomycota</taxon>
        <taxon>Ustilaginomycotina</taxon>
        <taxon>Malasseziomycetes</taxon>
        <taxon>Malasseziales</taxon>
        <taxon>Malasseziaceae</taxon>
        <taxon>Malassezia</taxon>
    </lineage>
</organism>
<proteinExistence type="inferred from homology"/>
<dbReference type="PROSITE" id="PS51184">
    <property type="entry name" value="JMJC"/>
    <property type="match status" value="1"/>
</dbReference>
<evidence type="ECO:0000256" key="2">
    <source>
        <dbReference type="ARBA" id="ARBA00022801"/>
    </source>
</evidence>
<dbReference type="SUPFAM" id="SSF51197">
    <property type="entry name" value="Clavaminate synthase-like"/>
    <property type="match status" value="1"/>
</dbReference>
<accession>A0AAF0J5R9</accession>
<dbReference type="PANTHER" id="PTHR11066">
    <property type="entry name" value="ACYL-COA THIOESTERASE"/>
    <property type="match status" value="1"/>
</dbReference>
<dbReference type="PANTHER" id="PTHR11066:SF34">
    <property type="entry name" value="ACYL-COENZYME A THIOESTERASE 8"/>
    <property type="match status" value="1"/>
</dbReference>
<evidence type="ECO:0000256" key="1">
    <source>
        <dbReference type="ARBA" id="ARBA00006538"/>
    </source>
</evidence>